<protein>
    <submittedName>
        <fullName evidence="3">CLUMA_CG019510, isoform A</fullName>
    </submittedName>
</protein>
<reference evidence="3 4" key="1">
    <citation type="submission" date="2015-04" db="EMBL/GenBank/DDBJ databases">
        <authorList>
            <person name="Syromyatnikov M.Y."/>
            <person name="Popov V.N."/>
        </authorList>
    </citation>
    <scope>NUCLEOTIDE SEQUENCE [LARGE SCALE GENOMIC DNA]</scope>
</reference>
<feature type="transmembrane region" description="Helical" evidence="2">
    <location>
        <begin position="156"/>
        <end position="181"/>
    </location>
</feature>
<keyword evidence="2" id="KW-1133">Transmembrane helix</keyword>
<keyword evidence="2" id="KW-0472">Membrane</keyword>
<feature type="region of interest" description="Disordered" evidence="1">
    <location>
        <begin position="195"/>
        <end position="220"/>
    </location>
</feature>
<evidence type="ECO:0000313" key="4">
    <source>
        <dbReference type="Proteomes" id="UP000183832"/>
    </source>
</evidence>
<feature type="compositionally biased region" description="Low complexity" evidence="1">
    <location>
        <begin position="195"/>
        <end position="204"/>
    </location>
</feature>
<feature type="transmembrane region" description="Helical" evidence="2">
    <location>
        <begin position="20"/>
        <end position="40"/>
    </location>
</feature>
<dbReference type="PANTHER" id="PTHR36694:SF11">
    <property type="entry name" value="LP21121P-RELATED"/>
    <property type="match status" value="1"/>
</dbReference>
<accession>A0A1J1J383</accession>
<sequence>MVLFDKCCCFFRLTTGGMILGWLGVADSLLVIVLSIFGLANVDTIMNHIKNETESFTAQSINDTHLSIFRRNNGEMSIEDEMTIKRGMYVVLTLNLIVNCVTLISSLLLITGAIRRNSKFVLPWLLCEAACLVFSSLAAVSKSFEMLLYRESFSEGFITILGISILVGIEVYLYLCVYSLYQILKSEEKQRQLQMNEMQQNNQAAEKDPHDGLPPYSALA</sequence>
<dbReference type="AlphaFoldDB" id="A0A1J1J383"/>
<dbReference type="PANTHER" id="PTHR36694">
    <property type="entry name" value="PASIFLORA 1, ISOFORM A-RELATED"/>
    <property type="match status" value="1"/>
</dbReference>
<feature type="transmembrane region" description="Helical" evidence="2">
    <location>
        <begin position="122"/>
        <end position="144"/>
    </location>
</feature>
<dbReference type="EMBL" id="CVRI01000067">
    <property type="protein sequence ID" value="CRL06832.1"/>
    <property type="molecule type" value="Genomic_DNA"/>
</dbReference>
<dbReference type="OrthoDB" id="8118226at2759"/>
<feature type="transmembrane region" description="Helical" evidence="2">
    <location>
        <begin position="89"/>
        <end position="110"/>
    </location>
</feature>
<gene>
    <name evidence="3" type="primary">similar to GJ21998</name>
    <name evidence="3" type="ORF">CLUMA_CG019510</name>
</gene>
<organism evidence="3 4">
    <name type="scientific">Clunio marinus</name>
    <dbReference type="NCBI Taxonomy" id="568069"/>
    <lineage>
        <taxon>Eukaryota</taxon>
        <taxon>Metazoa</taxon>
        <taxon>Ecdysozoa</taxon>
        <taxon>Arthropoda</taxon>
        <taxon>Hexapoda</taxon>
        <taxon>Insecta</taxon>
        <taxon>Pterygota</taxon>
        <taxon>Neoptera</taxon>
        <taxon>Endopterygota</taxon>
        <taxon>Diptera</taxon>
        <taxon>Nematocera</taxon>
        <taxon>Chironomoidea</taxon>
        <taxon>Chironomidae</taxon>
        <taxon>Clunio</taxon>
    </lineage>
</organism>
<evidence type="ECO:0000256" key="1">
    <source>
        <dbReference type="SAM" id="MobiDB-lite"/>
    </source>
</evidence>
<dbReference type="Pfam" id="PF15860">
    <property type="entry name" value="DUF4728"/>
    <property type="match status" value="1"/>
</dbReference>
<keyword evidence="4" id="KW-1185">Reference proteome</keyword>
<dbReference type="Proteomes" id="UP000183832">
    <property type="component" value="Unassembled WGS sequence"/>
</dbReference>
<evidence type="ECO:0000256" key="2">
    <source>
        <dbReference type="SAM" id="Phobius"/>
    </source>
</evidence>
<keyword evidence="2" id="KW-0812">Transmembrane</keyword>
<name>A0A1J1J383_9DIPT</name>
<evidence type="ECO:0000313" key="3">
    <source>
        <dbReference type="EMBL" id="CRL06832.1"/>
    </source>
</evidence>
<proteinExistence type="predicted"/>
<dbReference type="InterPro" id="IPR031720">
    <property type="entry name" value="DUF4728"/>
</dbReference>